<feature type="domain" description="Filamentous haemagglutinin FhaB/tRNA nuclease CdiA-like TPS" evidence="2">
    <location>
        <begin position="30"/>
        <end position="146"/>
    </location>
</feature>
<sequence length="3244" mass="329632">MSVFTSRIGVLLAWTLLWAVVGVRANAQTIIAAPNDTNTVVNQDGKRIDITGGTLSGDRANLFHSFTKFGVNSGEIANFLSNPDIQNILARVRGGDASVINGLIQVTGGNSHLFLMNPAGIVFGANATLNVPASFTATTANGIGFGDNWFNAAGANNYAVLVGTPSSFAFTMSQPGAIINAGDLAVGQGQNLTLLGGTVISTGKLSAPGGNITVVAVPGEKVVRISEAGKLLSLEIALPNADGTPANWREPVPDLPTLLTGANVRNATALTVNSEGKVVISGSGIPAAPGTAIVAGAVDVSGTGGAVQVLGEKVGLVGANINASGNLGGGTVLIGGDYQGKGKVPNANHTFVDSKTTINANAITNGNGGRVIVWSDDKTEFNGNITARGGANSGNGGFVETSGKLSLKYDGFVDLRATNGLTGQLLLDPPNWVIANSGGNITPSQVVTALNTADVTYWGTNSLTVKDTVDSRGNTNANKLTLDAPTVNLDAPMKLKGGLTINSTVELNINSAADLDLGGAFSQISAGVVNTAGDIKTANQSISFTGAVNLTENVTLNTGNGAITFGSTINGGRNLELTAGTGSINFNQAVGNTTPLGNIAINSAKDVNTKAISAASITQSAGTGITTFDGELNVAGNINLKGQGFDFKNQVITTNNGTFTIDNSGSFSIAADMNLQGEFKQKGLGAVSLGGDITTTNDNISFKSAVTMPGAGDVAISAGTGKLNFDSTVTAGNNNLTLTADEIDFTNTVSGSKNLVLESFSTNKAIAIGSTNNNTDALDLTATELNLLQNGFALLTIGVINSNGTITIPNNIAFADPVTILSGGEINLSGLVSGKENASITLNGAAINLNAGITTIDRDINITATGTNGVKLGNSVKLDTGLTGGGNISIAGNINGTTAEVQGLVLTAGSGDIIIKNAVGNITPLGNLVANSTAKSEFNSTVKAASLLTDIGGNTNVKGNVTTTGVNGQIYTDAVNIIDSNVELNAGNGEIAFKSTLTANNSNLTLTSDSKIDFADTVSGTNGSKLQIQTKIPDKAIDIASAVATGLHLDTADFGIINGFDSITVGRDNGTGNITIGNNVSFNDSVIIQQATGTGTIALNGSITGAGNASITINGDVLLGDTNDLAINTSAANGNITIDGTINGNKPLSLQAGSGDIRVNGAIGNKTPLSSLTIAGNDISVKEIGDRDTVGVSGTFTIDNSGSFSIAADMNLDGEFNQKGSGAVSLGGNISTTNDKISFNKPVTLTENVTLNAGNGDITFNSTINGGKNLELTAGAGSINFNQAVGNTTPLGNLIVSADAIALASSTHATNVTLKPGTSDKTIGIDNTQNLNFTDAQLDSITASTLTIGDTNNTSGIMLGTTNSSRISQNKNLAFITGDGGSVTLQGNITTTNNGTVTITNGGTFTMGNGANMNLDGAFLQNGSGTVSTSGNITTSNDNITFNRAVTLAENTKLDTGTGAGNIVFNSTINGGKNLELVAGTGNIKLEGNTQVGSFIITSAKDVNTKAIFADSLNFSGNDISVGNIGGTAGGVSGDTILNASNKLTFTGTTYNASKQTYTGTAFNISSGEATTFTSSNDAISFELGTIQLANGSDLTINSGGGAIALTSVRGHSGENLTLNAGTGSVSIGAIGNDTEIKTVNISGDNGITLKGNITTSNVAGNNVNLNGPTTLETDLSITTNNGNINFNGTLDGAFDMNLAAGNADITFDRKVGNTRLGKLTVTSAGNVTANDSITAASISQNAGTGTTTFKGVLDTNTADGISLTGNVFNLNTINTTGNGGVTINNSGQLTISPAAGFSLDGAFSQTGTGAVSTAADITTTNDNISFNSGVTLTENIKLDTGVGAGNISFNSNLNGGKNLELAAGTGDIKLGGAAQVGELTFTSANNIETQAIASSSIRQNSGRGTTTFNGPLNTNTADGINLTGNNFTFQGAINTAGNGGFTIKNRGQLTINPDADMNLAGAFLQKGSGTAITAGDITTSNDAITFKGPVQQTENIALTSGRGTITFKSSWAAGDYSLTLTGNEINFKGGDNTVTGSNTIRLQPATNGLAIAITGSEGTSALDISQTDINAMNGFNPIIIGSDNNNGNVTVKTANFNEPVKIQSPNGTIDVNGKITGQGNASITLNAATTNLRADISTSGQDIILGQLGKIIWLHNDVELASNGGNIIFESSVSGITPDARFAQLLTLTPGVNGQAIFKGDVGKPYALRGLTINSDVLIIGGDNATLSGKDTDVFQSVTVNALQTKLSGTVTTSNGDITFNGNVTLTDDTFLNTGAFGGGNIAFNGTLDSETGEYNDLRMVAGTGNILFANTVGAGTGRELGAILIENATDVTANSTIAAASFGQLSGSSTTNLVGDIATTAPAGVNIVANNIQLGNISTNGGKVNLNGDTQVRASNVTSKGGEITFNSDKGSINTGSLDSSSAVKGGAIALSSNSGSVQTGNITSRSKTDAGPITVIARDNIETLDLDATSKGAGGAVSLTSQQGSIQSGNITSKDAEITLAAPENIATGNIDSSGGAISAKSQDGAIKTGNLTSSGRTSGGAVTATSSRNLTTGNIDSSSKNGAGGAVTLTSQQGTITSTNVTSTSSGKSSGSVTASAPNGIVTANIDTSSSAGTGGAIALNSDIGNILTGDLTSTGAAGGAVIEVDTLGVINTGIIDSSSSLGNGGNVTISNPLKKLDRTPINDIQVVSINAQGGSAGVGGIVTITTDHFFRATGTFTDARNPFPTSISTAGGILDGSINIFHGGGTAYTAFVVGDATENGTAGAISSGIGLINTILPSKEFTSAYRQGNIQIIPRRPGQNLLPLSGVATIGTSTNNATVEIDKNVGEIERSLTSEFDQYLGKTGTTAIRSPGEDREILGRIETKIGVKSSFIYATFVPARVSESSNIQSEKDNDQLELVVVTSKGSIVKRIPEATRAKVLAQVKKLRNEVTIRDNAERNSKSYLPFSQKLHQWLIAPIQPELEKQNIQNLAFIMDNGLRSLPVAALHDGQKFLVEKYSVGLMPSFSLTDTGYVDIRNAKVLAMGASKFTDQDPLPAVPLELDIITRKLWSGKSFLNKDFTLENIKAQRRQQQFQIVHLATHGEFKAGAPSNSYIQMGNSKLSLDQLPNLDWKKPAVELLVLSACRMAVGDEDKAELGFAGLAVQAGVKSALGSLWYVSDAGTLGLMTDFYQELKTAPIKAEALRRAQVAMLKGEVRLEGGQLHTAAGNIPLGSELAKLEGKKLEHPYFWSAFTMIGNPW</sequence>
<dbReference type="Pfam" id="PF12770">
    <property type="entry name" value="CHAT"/>
    <property type="match status" value="1"/>
</dbReference>
<comment type="caution">
    <text evidence="3">The sequence shown here is derived from an EMBL/GenBank/DDBJ whole genome shotgun (WGS) entry which is preliminary data.</text>
</comment>
<organism evidence="3 4">
    <name type="scientific">Funiculus sociatus GB2-A5</name>
    <dbReference type="NCBI Taxonomy" id="2933946"/>
    <lineage>
        <taxon>Bacteria</taxon>
        <taxon>Bacillati</taxon>
        <taxon>Cyanobacteriota</taxon>
        <taxon>Cyanophyceae</taxon>
        <taxon>Coleofasciculales</taxon>
        <taxon>Coleofasciculaceae</taxon>
        <taxon>Funiculus</taxon>
    </lineage>
</organism>
<protein>
    <submittedName>
        <fullName evidence="3">CHAT domain-containing protein</fullName>
    </submittedName>
</protein>
<gene>
    <name evidence="3" type="ORF">NDI37_25135</name>
</gene>
<feature type="compositionally biased region" description="Low complexity" evidence="1">
    <location>
        <begin position="2578"/>
        <end position="2600"/>
    </location>
</feature>
<dbReference type="Pfam" id="PF05860">
    <property type="entry name" value="TPS"/>
    <property type="match status" value="1"/>
</dbReference>
<dbReference type="RefSeq" id="WP_190421937.1">
    <property type="nucleotide sequence ID" value="NZ_JAMPKK010000084.1"/>
</dbReference>
<evidence type="ECO:0000259" key="2">
    <source>
        <dbReference type="SMART" id="SM00912"/>
    </source>
</evidence>
<accession>A0ABV0JWB3</accession>
<feature type="region of interest" description="Disordered" evidence="1">
    <location>
        <begin position="2532"/>
        <end position="2602"/>
    </location>
</feature>
<reference evidence="3 4" key="1">
    <citation type="submission" date="2022-04" db="EMBL/GenBank/DDBJ databases">
        <title>Positive selection, recombination, and allopatry shape intraspecific diversity of widespread and dominant cyanobacteria.</title>
        <authorList>
            <person name="Wei J."/>
            <person name="Shu W."/>
            <person name="Hu C."/>
        </authorList>
    </citation>
    <scope>NUCLEOTIDE SEQUENCE [LARGE SCALE GENOMIC DNA]</scope>
    <source>
        <strain evidence="3 4">GB2-A5</strain>
    </source>
</reference>
<proteinExistence type="predicted"/>
<dbReference type="InterPro" id="IPR024983">
    <property type="entry name" value="CHAT_dom"/>
</dbReference>
<dbReference type="Gene3D" id="2.160.20.10">
    <property type="entry name" value="Single-stranded right-handed beta-helix, Pectin lyase-like"/>
    <property type="match status" value="1"/>
</dbReference>
<evidence type="ECO:0000256" key="1">
    <source>
        <dbReference type="SAM" id="MobiDB-lite"/>
    </source>
</evidence>
<name>A0ABV0JWB3_9CYAN</name>
<evidence type="ECO:0000313" key="3">
    <source>
        <dbReference type="EMBL" id="MEP0867733.1"/>
    </source>
</evidence>
<dbReference type="Proteomes" id="UP001442494">
    <property type="component" value="Unassembled WGS sequence"/>
</dbReference>
<keyword evidence="4" id="KW-1185">Reference proteome</keyword>
<feature type="compositionally biased region" description="Polar residues" evidence="1">
    <location>
        <begin position="2547"/>
        <end position="2565"/>
    </location>
</feature>
<dbReference type="InterPro" id="IPR011050">
    <property type="entry name" value="Pectin_lyase_fold/virulence"/>
</dbReference>
<evidence type="ECO:0000313" key="4">
    <source>
        <dbReference type="Proteomes" id="UP001442494"/>
    </source>
</evidence>
<dbReference type="InterPro" id="IPR008638">
    <property type="entry name" value="FhaB/CdiA-like_TPS"/>
</dbReference>
<dbReference type="InterPro" id="IPR012334">
    <property type="entry name" value="Pectin_lyas_fold"/>
</dbReference>
<dbReference type="EMBL" id="JAMPKK010000084">
    <property type="protein sequence ID" value="MEP0867733.1"/>
    <property type="molecule type" value="Genomic_DNA"/>
</dbReference>
<dbReference type="SMART" id="SM00912">
    <property type="entry name" value="Haemagg_act"/>
    <property type="match status" value="1"/>
</dbReference>
<dbReference type="NCBIfam" id="TIGR01901">
    <property type="entry name" value="adhes_NPXG"/>
    <property type="match status" value="1"/>
</dbReference>
<dbReference type="SUPFAM" id="SSF51126">
    <property type="entry name" value="Pectin lyase-like"/>
    <property type="match status" value="1"/>
</dbReference>